<dbReference type="InterPro" id="IPR015817">
    <property type="entry name" value="Vitellinogen_open_b-sht_sub1"/>
</dbReference>
<dbReference type="Gene3D" id="2.30.230.10">
    <property type="entry name" value="Lipovitellin, beta-sheet shell regions, chain A"/>
    <property type="match status" value="1"/>
</dbReference>
<keyword evidence="1" id="KW-0732">Signal</keyword>
<evidence type="ECO:0000259" key="4">
    <source>
        <dbReference type="PROSITE" id="PS51211"/>
    </source>
</evidence>
<dbReference type="PANTHER" id="PTHR23345:SF36">
    <property type="entry name" value="APOLIPOPHORINS"/>
    <property type="match status" value="1"/>
</dbReference>
<evidence type="ECO:0000313" key="5">
    <source>
        <dbReference type="EMBL" id="JAS43796.1"/>
    </source>
</evidence>
<dbReference type="InterPro" id="IPR050733">
    <property type="entry name" value="Vitellogenin/Apolipophorin"/>
</dbReference>
<protein>
    <recommendedName>
        <fullName evidence="4">Vitellogenin domain-containing protein</fullName>
    </recommendedName>
</protein>
<proteinExistence type="predicted"/>
<dbReference type="EMBL" id="GECZ01025973">
    <property type="protein sequence ID" value="JAS43796.1"/>
    <property type="molecule type" value="Transcribed_RNA"/>
</dbReference>
<evidence type="ECO:0000256" key="1">
    <source>
        <dbReference type="ARBA" id="ARBA00022729"/>
    </source>
</evidence>
<dbReference type="SUPFAM" id="SSF48431">
    <property type="entry name" value="Lipovitellin-phosvitin complex, superhelical domain"/>
    <property type="match status" value="1"/>
</dbReference>
<dbReference type="Pfam" id="PF09172">
    <property type="entry name" value="Vit_open_b-sht"/>
    <property type="match status" value="1"/>
</dbReference>
<dbReference type="InterPro" id="IPR015255">
    <property type="entry name" value="Vitellinogen_open_b-sht"/>
</dbReference>
<dbReference type="PROSITE" id="PS51211">
    <property type="entry name" value="VITELLOGENIN"/>
    <property type="match status" value="1"/>
</dbReference>
<keyword evidence="2" id="KW-0325">Glycoprotein</keyword>
<evidence type="ECO:0000256" key="2">
    <source>
        <dbReference type="ARBA" id="ARBA00023180"/>
    </source>
</evidence>
<gene>
    <name evidence="5" type="ORF">g.20291</name>
</gene>
<dbReference type="Gene3D" id="2.20.50.20">
    <property type="entry name" value="Lipovitellin. Chain A, domain 3"/>
    <property type="match status" value="1"/>
</dbReference>
<evidence type="ECO:0000256" key="3">
    <source>
        <dbReference type="PROSITE-ProRule" id="PRU00557"/>
    </source>
</evidence>
<dbReference type="Gene3D" id="2.20.80.10">
    <property type="entry name" value="Lipovitellin-phosvitin complex, chain A, domain 4"/>
    <property type="match status" value="1"/>
</dbReference>
<dbReference type="Pfam" id="PF01347">
    <property type="entry name" value="Vitellogenin_N"/>
    <property type="match status" value="1"/>
</dbReference>
<dbReference type="SMART" id="SM00638">
    <property type="entry name" value="LPD_N"/>
    <property type="match status" value="1"/>
</dbReference>
<dbReference type="SMART" id="SM01169">
    <property type="entry name" value="DUF1943"/>
    <property type="match status" value="1"/>
</dbReference>
<dbReference type="InterPro" id="IPR015819">
    <property type="entry name" value="Lipid_transp_b-sht_shell"/>
</dbReference>
<feature type="non-terminal residue" evidence="5">
    <location>
        <position position="1793"/>
    </location>
</feature>
<feature type="non-terminal residue" evidence="5">
    <location>
        <position position="1"/>
    </location>
</feature>
<dbReference type="GO" id="GO:0005319">
    <property type="term" value="F:lipid transporter activity"/>
    <property type="evidence" value="ECO:0007669"/>
    <property type="project" value="InterPro"/>
</dbReference>
<dbReference type="PANTHER" id="PTHR23345">
    <property type="entry name" value="VITELLOGENIN-RELATED"/>
    <property type="match status" value="1"/>
</dbReference>
<dbReference type="InterPro" id="IPR015816">
    <property type="entry name" value="Vitellinogen_b-sht_N"/>
</dbReference>
<organism evidence="5">
    <name type="scientific">Cuerna arida</name>
    <dbReference type="NCBI Taxonomy" id="1464854"/>
    <lineage>
        <taxon>Eukaryota</taxon>
        <taxon>Metazoa</taxon>
        <taxon>Ecdysozoa</taxon>
        <taxon>Arthropoda</taxon>
        <taxon>Hexapoda</taxon>
        <taxon>Insecta</taxon>
        <taxon>Pterygota</taxon>
        <taxon>Neoptera</taxon>
        <taxon>Paraneoptera</taxon>
        <taxon>Hemiptera</taxon>
        <taxon>Auchenorrhyncha</taxon>
        <taxon>Membracoidea</taxon>
        <taxon>Cicadellidae</taxon>
        <taxon>Cicadellinae</taxon>
        <taxon>Proconiini</taxon>
        <taxon>Cuerna</taxon>
    </lineage>
</organism>
<dbReference type="InterPro" id="IPR001747">
    <property type="entry name" value="Vitellogenin_N"/>
</dbReference>
<feature type="domain" description="Vitellogenin" evidence="4">
    <location>
        <begin position="39"/>
        <end position="658"/>
    </location>
</feature>
<dbReference type="InterPro" id="IPR011030">
    <property type="entry name" value="Lipovitellin_superhlx_dom"/>
</dbReference>
<sequence>LLTLSYLATFLKGAPSTVLSSCATNCRAIDGGDTKLLRLKNGFTYKYKLEGEAVVSLKQEGGAVLNKTRLSGQVLVTYQSDCTYVLRLRNVLISVPGSKANVNNVEKPVSFAINNDGSLNSEICADANENDDTSISLNIKRAVISMLQADLENRYETDIYGQCSVEVSKRVDGDLTTVAKTKHLNRCAQYDRRRTDYAAMPDLFKAKSSPLLESNIVSEQKFKDGVLQYAQVDEKYEYYATSAVAGKNGVVATIVTKLTFDAQEKETVKVITDQKRSIEFERAHPMTSAVSTVDLITKLLQEAKKSMKTQVSDDSAQLFGQLLRIMRQSSKNDILTVYGQVKAGAGFADVPETKKLYLDALFRCGTGAAIEVAIELWKNSELSDLERLKLFASLATVQHVTPAALNAAASVLIDQAHTALTNHALLAVGSMAAHYCRQHRCGNSGDKPVPPEFDAIAEKLTKLATEESGGKKVKETRNVVALKALGNMATLPNLKHVMAIVELATSKGSSRRVRAAALDTLQKTDAGCHSDVKKAALRLLGDVDEDSEIRIKAYLVLVKCPCAEVAKQLADFVAKEHSYQVGSFISSHLQNLRKSANPEKRKTSAILGDIKPMRNYPTDPRRFSFNEEFSTALPRLNLDASADINVIYAQNNFLPRSATLNLTSDLFGHSLGAIELSMRQENVERMIERYFGPTGKFTHARNHGQPIKFEPMVKRFEDRWRKSIESRRRKRATTVKLVKQFAEKMKNGVNDESSATMRNDFDLDMSLKLFGNEVMFATVNDASQMAPDAIFDKVMNKMDARVEKMKNYHAHYKMHQLLLDFDTVYPTSTGFGLKFGVDAVAVVHLQTSLSVDLKRIVKDANNAHVKFSIVPSANFEFNGFLAIDSGAFDVGLMAKTNAHTAHGIDLTVRRIEDGRGFDVKMSLPVEKQVLVSFKHDVMFVVREVGKKEMRAHVKMEEEAHESKMASYQMCFDELNTLIGLKVCGRAQFGRDWWTGAVWLTPTRFAVWAERSDLTHYHLRMLHTVVKRGSHRWDVQLDTPASKTNRKTRLVVGVDVGLDDGTVIGGDADLKTPIGDAFVGVYLRNSGEEISFEVIGRTVQEELKVKVGVAVKGDNQRRVYSPILVVESKTNPNLIEMIPIRVEGQLVVEGDRGRSAKKNLKLENVKVIIRGQDAPILVGGTGVLHVGANEYGVDVKVSRDTNYVTLKTTLKMAPNEFNFLLESANSINPQANVRITANSKCAQEVTGLRTGSFDLSATFGPDMKSDSNSVTVKHRRKYNLSRDKNFVIETENALDIRPILLKTELNFDARPNSIRKKFHWHYDKLQIEYESQFQLHNKMRGDYDLNAQLSAFGNKVSGKVKRDIDNGGKSSKITNELKLNDAQYSANGLVIHDFEHAHYGIDLELICAKKSDPMKVTASTQLNVPSDKMITNLFKVTNGPKTVAVAQLLIDNGKKTGSGYFKMTDYFDMDGSYGNDKGLKVVARLLKMKKTVEIDSKIALASPTYEFELELRHNFNEASTMRKMFAIQTQQMIESRNAFASKNKLEWATLQLTFDADYAHNPATTHTKMQLKSTAQVAEGAAYEFTALRSMSHRNKIIDGDATYGLTVKKLPTDGDTLTFNFKANYNDVRVRPAAPTVGKIAYKFVAMRNERTLIDGAVSMSRKLTENGEGRVTHVQNRLSGEFVPKTVEISYEGEHARGEHVYKVRSKYGDGFESELKANYKQDGEKNGGAQVVWSAKMADGRPFKSIGLNLNGSLSRGGGSNGGVVDYKMAGEMVVDEDRFVGGVEVRRAAM</sequence>
<accession>A0A1B6F0G6</accession>
<name>A0A1B6F0G6_9HEMI</name>
<dbReference type="Gene3D" id="1.25.10.20">
    <property type="entry name" value="Vitellinogen, superhelical"/>
    <property type="match status" value="1"/>
</dbReference>
<comment type="caution">
    <text evidence="3">Lacks conserved residue(s) required for the propagation of feature annotation.</text>
</comment>
<dbReference type="SUPFAM" id="SSF56968">
    <property type="entry name" value="Lipovitellin-phosvitin complex, beta-sheet shell regions"/>
    <property type="match status" value="2"/>
</dbReference>
<reference evidence="5" key="1">
    <citation type="submission" date="2015-11" db="EMBL/GenBank/DDBJ databases">
        <title>De novo transcriptome assembly of four potential Pierce s Disease insect vectors from Arizona vineyards.</title>
        <authorList>
            <person name="Tassone E.E."/>
        </authorList>
    </citation>
    <scope>NUCLEOTIDE SEQUENCE</scope>
</reference>